<dbReference type="Pfam" id="PF07635">
    <property type="entry name" value="PSCyt1"/>
    <property type="match status" value="1"/>
</dbReference>
<dbReference type="InterPro" id="IPR011429">
    <property type="entry name" value="Cyt_c_Planctomycete-type"/>
</dbReference>
<evidence type="ECO:0000256" key="1">
    <source>
        <dbReference type="SAM" id="MobiDB-lite"/>
    </source>
</evidence>
<feature type="region of interest" description="Disordered" evidence="1">
    <location>
        <begin position="1"/>
        <end position="22"/>
    </location>
</feature>
<dbReference type="EMBL" id="AANZ01000020">
    <property type="protein sequence ID" value="EAQ78495.1"/>
    <property type="molecule type" value="Genomic_DNA"/>
</dbReference>
<dbReference type="InterPro" id="IPR022655">
    <property type="entry name" value="DUF1553"/>
</dbReference>
<organism evidence="5 6">
    <name type="scientific">Blastopirellula marina DSM 3645</name>
    <dbReference type="NCBI Taxonomy" id="314230"/>
    <lineage>
        <taxon>Bacteria</taxon>
        <taxon>Pseudomonadati</taxon>
        <taxon>Planctomycetota</taxon>
        <taxon>Planctomycetia</taxon>
        <taxon>Pirellulales</taxon>
        <taxon>Pirellulaceae</taxon>
        <taxon>Blastopirellula</taxon>
    </lineage>
</organism>
<dbReference type="Gene3D" id="2.60.120.200">
    <property type="match status" value="1"/>
</dbReference>
<reference evidence="5 6" key="1">
    <citation type="submission" date="2006-02" db="EMBL/GenBank/DDBJ databases">
        <authorList>
            <person name="Amann R."/>
            <person name="Ferriera S."/>
            <person name="Johnson J."/>
            <person name="Kravitz S."/>
            <person name="Halpern A."/>
            <person name="Remington K."/>
            <person name="Beeson K."/>
            <person name="Tran B."/>
            <person name="Rogers Y.-H."/>
            <person name="Friedman R."/>
            <person name="Venter J.C."/>
        </authorList>
    </citation>
    <scope>NUCLEOTIDE SEQUENCE [LARGE SCALE GENOMIC DNA]</scope>
    <source>
        <strain evidence="5 6">DSM 3645</strain>
    </source>
</reference>
<evidence type="ECO:0000313" key="6">
    <source>
        <dbReference type="Proteomes" id="UP000004358"/>
    </source>
</evidence>
<feature type="domain" description="Cytochrome C Planctomycete-type" evidence="4">
    <location>
        <begin position="2"/>
        <end position="46"/>
    </location>
</feature>
<dbReference type="PANTHER" id="PTHR35889:SF3">
    <property type="entry name" value="F-BOX DOMAIN-CONTAINING PROTEIN"/>
    <property type="match status" value="1"/>
</dbReference>
<evidence type="ECO:0008006" key="7">
    <source>
        <dbReference type="Google" id="ProtNLM"/>
    </source>
</evidence>
<dbReference type="SUPFAM" id="SSF49899">
    <property type="entry name" value="Concanavalin A-like lectins/glucanases"/>
    <property type="match status" value="1"/>
</dbReference>
<evidence type="ECO:0000259" key="3">
    <source>
        <dbReference type="Pfam" id="PF07587"/>
    </source>
</evidence>
<sequence length="981" mass="109526">MQLDSKEALHLGGDSGASIVPGKPEESLLIETLHYDPLGYQMPPKGKLPAEVIADFEKWIEMGAPDPRTEDAPQVVRKDFDIDSRRDFWSFQPPHAYPAPEVKENDWPHGKLDYFVLAKLEAEGLTPAPAADRRTLIRRAYFDLVGLPPTYAEIEQFAADPDPHAYEKLIDKLLDSPHYGERWARHWLDVVRYAEDNVNMGPHNGPYPNAYRYRDWVVAAINQDVPYDQFLRRQLATDFLDQTGRDDLPALGLIGLSPQNHKELMLAQISLEGVYADEWEDRVDVVSRGLLGLTVACARCHDHKYDPIAAKDYYALAGVFASVRQTTQPLISDEEIAESQPARDEVAALDAEITAIKTTIKEWKTDQTNAAPTKKLAIENQIKEQTALIAEKAAQIKQIKASTPGFVIPVADVVTEEQVRIEPLNETHQQIVFHPNQPRDLPLFIRGNISTPGETVRRRFVEVLTPGEPQPFENGSGRLELADAIVARENPLTARVLVNRIWMWHFGEGLVDTPSNFGATGSAPSHPQLLDDLAVRFMDQRWSLKRLHREIMLSATYRQASEGPTSPIATEIDPENRLLSHFNRQRLDAESYHDSVLAAGGGLDLTMGGLSGDIDEPQFRRRAIYAKISRKSLSQYLQMYDFPDPTIHAEGRVETMTALQQLFMMNSPFAKRQAVRLAQQTSAGDLDARIASIHQTLFGRNPTAEEVAVAKQYLRREQTPTDNPSTPSYSPPRFAGARVRADVPNLGAAYSVDFWIRNELPVTDRPITGYFFSRGESASISADGDHLGIAGTSPANSAGKLLFFTGNRDKRHFVGRTTLTPDQWYHVTLVRDGDQVRGYLNGDPEPEFVGSAPASFDAKIGELYLGGRSDRFANFHGQIAAMAIFDRAFTAAEIVQLHQDSKAGDDTTNYVDYSTSILDLTPAAYWPLYETSSLAATIRDATAHQRHGQYEGKSPVGYGQNNLWVLYCHALLCSNEMLFVD</sequence>
<evidence type="ECO:0000259" key="4">
    <source>
        <dbReference type="Pfam" id="PF07635"/>
    </source>
</evidence>
<dbReference type="PANTHER" id="PTHR35889">
    <property type="entry name" value="CYCLOINULO-OLIGOSACCHARIDE FRUCTANOTRANSFERASE-RELATED"/>
    <property type="match status" value="1"/>
</dbReference>
<name>A3ZY33_9BACT</name>
<accession>A3ZY33</accession>
<dbReference type="Pfam" id="PF07587">
    <property type="entry name" value="PSD1"/>
    <property type="match status" value="1"/>
</dbReference>
<comment type="caution">
    <text evidence="5">The sequence shown here is derived from an EMBL/GenBank/DDBJ whole genome shotgun (WGS) entry which is preliminary data.</text>
</comment>
<evidence type="ECO:0000259" key="2">
    <source>
        <dbReference type="Pfam" id="PF07583"/>
    </source>
</evidence>
<evidence type="ECO:0000313" key="5">
    <source>
        <dbReference type="EMBL" id="EAQ78495.1"/>
    </source>
</evidence>
<dbReference type="STRING" id="314230.DSM3645_26469"/>
<feature type="domain" description="DUF1553" evidence="3">
    <location>
        <begin position="477"/>
        <end position="714"/>
    </location>
</feature>
<dbReference type="HOGENOM" id="CLU_005632_1_0_0"/>
<dbReference type="OrthoDB" id="127107at2"/>
<proteinExistence type="predicted"/>
<dbReference type="InterPro" id="IPR011444">
    <property type="entry name" value="DUF1549"/>
</dbReference>
<dbReference type="Pfam" id="PF07583">
    <property type="entry name" value="PSCyt2"/>
    <property type="match status" value="1"/>
</dbReference>
<dbReference type="AlphaFoldDB" id="A3ZY33"/>
<dbReference type="Pfam" id="PF13385">
    <property type="entry name" value="Laminin_G_3"/>
    <property type="match status" value="1"/>
</dbReference>
<dbReference type="Proteomes" id="UP000004358">
    <property type="component" value="Unassembled WGS sequence"/>
</dbReference>
<dbReference type="InterPro" id="IPR013320">
    <property type="entry name" value="ConA-like_dom_sf"/>
</dbReference>
<gene>
    <name evidence="5" type="ORF">DSM3645_26469</name>
</gene>
<feature type="domain" description="DUF1549" evidence="2">
    <location>
        <begin position="112"/>
        <end position="324"/>
    </location>
</feature>
<protein>
    <recommendedName>
        <fullName evidence="7">LamG-like jellyroll fold domain-containing protein</fullName>
    </recommendedName>
</protein>
<dbReference type="eggNOG" id="COG2010">
    <property type="taxonomic scope" value="Bacteria"/>
</dbReference>